<feature type="domain" description="GST C-terminal" evidence="5">
    <location>
        <begin position="85"/>
        <end position="217"/>
    </location>
</feature>
<dbReference type="CDD" id="cd00570">
    <property type="entry name" value="GST_N_family"/>
    <property type="match status" value="1"/>
</dbReference>
<dbReference type="KEGG" id="cfon:HZU75_13850"/>
<dbReference type="PANTHER" id="PTHR43968:SF6">
    <property type="entry name" value="GLUTATHIONE S-TRANSFERASE OMEGA"/>
    <property type="match status" value="1"/>
</dbReference>
<dbReference type="PANTHER" id="PTHR43968">
    <property type="match status" value="1"/>
</dbReference>
<evidence type="ECO:0000256" key="3">
    <source>
        <dbReference type="ARBA" id="ARBA00047960"/>
    </source>
</evidence>
<gene>
    <name evidence="6" type="ORF">HZU75_13850</name>
</gene>
<dbReference type="GO" id="GO:0005737">
    <property type="term" value="C:cytoplasm"/>
    <property type="evidence" value="ECO:0007669"/>
    <property type="project" value="TreeGrafter"/>
</dbReference>
<dbReference type="SUPFAM" id="SSF52833">
    <property type="entry name" value="Thioredoxin-like"/>
    <property type="match status" value="1"/>
</dbReference>
<evidence type="ECO:0000313" key="6">
    <source>
        <dbReference type="EMBL" id="QLI82521.1"/>
    </source>
</evidence>
<dbReference type="Proteomes" id="UP000510822">
    <property type="component" value="Chromosome"/>
</dbReference>
<dbReference type="SFLD" id="SFLDG00358">
    <property type="entry name" value="Main_(cytGST)"/>
    <property type="match status" value="1"/>
</dbReference>
<dbReference type="EC" id="2.5.1.18" evidence="1"/>
<dbReference type="PROSITE" id="PS50404">
    <property type="entry name" value="GST_NTER"/>
    <property type="match status" value="1"/>
</dbReference>
<dbReference type="Gene3D" id="1.20.1050.10">
    <property type="match status" value="1"/>
</dbReference>
<dbReference type="InterPro" id="IPR050983">
    <property type="entry name" value="GST_Omega/HSP26"/>
</dbReference>
<dbReference type="PROSITE" id="PS50405">
    <property type="entry name" value="GST_CTER"/>
    <property type="match status" value="1"/>
</dbReference>
<dbReference type="RefSeq" id="WP_180306599.1">
    <property type="nucleotide sequence ID" value="NZ_CP058952.1"/>
</dbReference>
<evidence type="ECO:0000256" key="1">
    <source>
        <dbReference type="ARBA" id="ARBA00012452"/>
    </source>
</evidence>
<dbReference type="Gene3D" id="3.40.30.10">
    <property type="entry name" value="Glutaredoxin"/>
    <property type="match status" value="1"/>
</dbReference>
<dbReference type="InterPro" id="IPR036249">
    <property type="entry name" value="Thioredoxin-like_sf"/>
</dbReference>
<evidence type="ECO:0000313" key="7">
    <source>
        <dbReference type="Proteomes" id="UP000510822"/>
    </source>
</evidence>
<dbReference type="SUPFAM" id="SSF47616">
    <property type="entry name" value="GST C-terminal domain-like"/>
    <property type="match status" value="1"/>
</dbReference>
<dbReference type="InterPro" id="IPR010987">
    <property type="entry name" value="Glutathione-S-Trfase_C-like"/>
</dbReference>
<protein>
    <recommendedName>
        <fullName evidence="1">glutathione transferase</fullName>
        <ecNumber evidence="1">2.5.1.18</ecNumber>
    </recommendedName>
</protein>
<proteinExistence type="predicted"/>
<dbReference type="InterPro" id="IPR036282">
    <property type="entry name" value="Glutathione-S-Trfase_C_sf"/>
</dbReference>
<sequence>MSQPITLVSHLLCPYVQRAAIVLLEKGVPFTRKNIDLANKPDWFLAISPLGKVPVLQVGEAAIFESAVICEYLDETQAPPLHPADPLARARHRGWMELGSAILNDIAGVYSAPDEASLQLKAQQLAQKWAQVEAALSGGPYFAGVEFTLVDAVFAPVFRYYDAFEAIAPLRANLSLAPWPQIEAWRRALAQRPSVQQAVVADYPQRLLAFLQQRKSFLGALLQPAAASCTL</sequence>
<dbReference type="InterPro" id="IPR004045">
    <property type="entry name" value="Glutathione_S-Trfase_N"/>
</dbReference>
<organism evidence="6 7">
    <name type="scientific">Chitinibacter fontanus</name>
    <dbReference type="NCBI Taxonomy" id="1737446"/>
    <lineage>
        <taxon>Bacteria</taxon>
        <taxon>Pseudomonadati</taxon>
        <taxon>Pseudomonadota</taxon>
        <taxon>Betaproteobacteria</taxon>
        <taxon>Neisseriales</taxon>
        <taxon>Chitinibacteraceae</taxon>
        <taxon>Chitinibacter</taxon>
    </lineage>
</organism>
<dbReference type="SFLD" id="SFLDG01152">
    <property type="entry name" value="Main.3:_Omega-_and_Tau-like"/>
    <property type="match status" value="1"/>
</dbReference>
<evidence type="ECO:0000259" key="5">
    <source>
        <dbReference type="PROSITE" id="PS50405"/>
    </source>
</evidence>
<dbReference type="InterPro" id="IPR004046">
    <property type="entry name" value="GST_C"/>
</dbReference>
<evidence type="ECO:0000259" key="4">
    <source>
        <dbReference type="PROSITE" id="PS50404"/>
    </source>
</evidence>
<keyword evidence="2 6" id="KW-0808">Transferase</keyword>
<dbReference type="Pfam" id="PF00043">
    <property type="entry name" value="GST_C"/>
    <property type="match status" value="1"/>
</dbReference>
<comment type="catalytic activity">
    <reaction evidence="3">
        <text>RX + glutathione = an S-substituted glutathione + a halide anion + H(+)</text>
        <dbReference type="Rhea" id="RHEA:16437"/>
        <dbReference type="ChEBI" id="CHEBI:15378"/>
        <dbReference type="ChEBI" id="CHEBI:16042"/>
        <dbReference type="ChEBI" id="CHEBI:17792"/>
        <dbReference type="ChEBI" id="CHEBI:57925"/>
        <dbReference type="ChEBI" id="CHEBI:90779"/>
        <dbReference type="EC" id="2.5.1.18"/>
    </reaction>
</comment>
<dbReference type="EMBL" id="CP058952">
    <property type="protein sequence ID" value="QLI82521.1"/>
    <property type="molecule type" value="Genomic_DNA"/>
</dbReference>
<dbReference type="InterPro" id="IPR040079">
    <property type="entry name" value="Glutathione_S-Trfase"/>
</dbReference>
<accession>A0A7D5Z5R4</accession>
<dbReference type="Pfam" id="PF13409">
    <property type="entry name" value="GST_N_2"/>
    <property type="match status" value="1"/>
</dbReference>
<reference evidence="6 7" key="1">
    <citation type="journal article" date="2016" name="Int. J. Syst. Evol. Microbiol.">
        <title>Chitinibacter fontanus sp. nov., isolated from a spring.</title>
        <authorList>
            <person name="Sheu S.Y."/>
            <person name="Li Y.S."/>
            <person name="Young C.C."/>
            <person name="Chen W.M."/>
        </authorList>
    </citation>
    <scope>NUCLEOTIDE SEQUENCE [LARGE SCALE GENOMIC DNA]</scope>
    <source>
        <strain evidence="6 7">STM-7</strain>
    </source>
</reference>
<dbReference type="GO" id="GO:0004364">
    <property type="term" value="F:glutathione transferase activity"/>
    <property type="evidence" value="ECO:0007669"/>
    <property type="project" value="UniProtKB-EC"/>
</dbReference>
<name>A0A7D5Z5R4_9NEIS</name>
<keyword evidence="7" id="KW-1185">Reference proteome</keyword>
<feature type="domain" description="GST N-terminal" evidence="4">
    <location>
        <begin position="3"/>
        <end position="81"/>
    </location>
</feature>
<evidence type="ECO:0000256" key="2">
    <source>
        <dbReference type="ARBA" id="ARBA00022679"/>
    </source>
</evidence>
<dbReference type="InterPro" id="IPR045073">
    <property type="entry name" value="Omega/Tau-like"/>
</dbReference>
<dbReference type="SFLD" id="SFLDS00019">
    <property type="entry name" value="Glutathione_Transferase_(cytos"/>
    <property type="match status" value="1"/>
</dbReference>
<dbReference type="AlphaFoldDB" id="A0A7D5Z5R4"/>